<feature type="compositionally biased region" description="Basic and acidic residues" evidence="1">
    <location>
        <begin position="40"/>
        <end position="60"/>
    </location>
</feature>
<keyword evidence="3" id="KW-1185">Reference proteome</keyword>
<feature type="region of interest" description="Disordered" evidence="1">
    <location>
        <begin position="32"/>
        <end position="186"/>
    </location>
</feature>
<feature type="compositionally biased region" description="Acidic residues" evidence="1">
    <location>
        <begin position="107"/>
        <end position="124"/>
    </location>
</feature>
<feature type="compositionally biased region" description="Basic and acidic residues" evidence="1">
    <location>
        <begin position="152"/>
        <end position="165"/>
    </location>
</feature>
<sequence length="186" mass="20531">MGKVKWDSTADQTLLAKILETHDLSVDAARVSEAWPAQENDQKPTPRAIKERLSRIKENVRLGNAAGSGPSSPVTPKKRTPRKKANETTASAGPSRKRKRVTKDAVADDEEEEANAKEEEEDLPLDEKEPLAESAIKKEIGLDVIDPLLHPQVKDESPNADHGNDDSEWTEYKDEDADSDADQLSK</sequence>
<dbReference type="Proteomes" id="UP000701341">
    <property type="component" value="Unassembled WGS sequence"/>
</dbReference>
<proteinExistence type="predicted"/>
<feature type="compositionally biased region" description="Acidic residues" evidence="1">
    <location>
        <begin position="166"/>
        <end position="186"/>
    </location>
</feature>
<gene>
    <name evidence="2" type="ORF">PCG10_003673</name>
</gene>
<organism evidence="2 3">
    <name type="scientific">Penicillium crustosum</name>
    <name type="common">Blue mold fungus</name>
    <dbReference type="NCBI Taxonomy" id="36656"/>
    <lineage>
        <taxon>Eukaryota</taxon>
        <taxon>Fungi</taxon>
        <taxon>Dikarya</taxon>
        <taxon>Ascomycota</taxon>
        <taxon>Pezizomycotina</taxon>
        <taxon>Eurotiomycetes</taxon>
        <taxon>Eurotiomycetidae</taxon>
        <taxon>Eurotiales</taxon>
        <taxon>Aspergillaceae</taxon>
        <taxon>Penicillium</taxon>
    </lineage>
</organism>
<dbReference type="AlphaFoldDB" id="A0A9P5GS80"/>
<evidence type="ECO:0000313" key="3">
    <source>
        <dbReference type="Proteomes" id="UP000701341"/>
    </source>
</evidence>
<evidence type="ECO:0000313" key="2">
    <source>
        <dbReference type="EMBL" id="KAF7530302.1"/>
    </source>
</evidence>
<protein>
    <submittedName>
        <fullName evidence="2">Uncharacterized protein</fullName>
    </submittedName>
</protein>
<feature type="compositionally biased region" description="Basic and acidic residues" evidence="1">
    <location>
        <begin position="125"/>
        <end position="141"/>
    </location>
</feature>
<evidence type="ECO:0000256" key="1">
    <source>
        <dbReference type="SAM" id="MobiDB-lite"/>
    </source>
</evidence>
<comment type="caution">
    <text evidence="2">The sequence shown here is derived from an EMBL/GenBank/DDBJ whole genome shotgun (WGS) entry which is preliminary data.</text>
</comment>
<name>A0A9P5GS80_PENCR</name>
<accession>A0A9P5GS80</accession>
<dbReference type="EMBL" id="JAAOZQ010000002">
    <property type="protein sequence ID" value="KAF7530302.1"/>
    <property type="molecule type" value="Genomic_DNA"/>
</dbReference>
<reference evidence="2" key="1">
    <citation type="submission" date="2020-02" db="EMBL/GenBank/DDBJ databases">
        <authorList>
            <person name="Lichtner F.J."/>
        </authorList>
    </citation>
    <scope>NUCLEOTIDE SEQUENCE</scope>
    <source>
        <strain evidence="2">G10</strain>
    </source>
</reference>